<evidence type="ECO:0000313" key="8">
    <source>
        <dbReference type="EMBL" id="KAG0483728.1"/>
    </source>
</evidence>
<comment type="subcellular location">
    <subcellularLocation>
        <location evidence="1 6">Nucleus</location>
    </subcellularLocation>
</comment>
<comment type="similarity">
    <text evidence="6">Belongs to the NFYA/HAP2 subunit family.</text>
</comment>
<dbReference type="SMART" id="SM00521">
    <property type="entry name" value="CBF"/>
    <property type="match status" value="1"/>
</dbReference>
<evidence type="ECO:0000256" key="3">
    <source>
        <dbReference type="ARBA" id="ARBA00023125"/>
    </source>
</evidence>
<dbReference type="PANTHER" id="PTHR12632">
    <property type="entry name" value="TRANSCRIPTION FACTOR NF-Y ALPHA-RELATED"/>
    <property type="match status" value="1"/>
</dbReference>
<keyword evidence="3 6" id="KW-0238">DNA-binding</keyword>
<feature type="compositionally biased region" description="Polar residues" evidence="7">
    <location>
        <begin position="101"/>
        <end position="110"/>
    </location>
</feature>
<name>A0A835V3V3_VANPL</name>
<evidence type="ECO:0000256" key="2">
    <source>
        <dbReference type="ARBA" id="ARBA00023015"/>
    </source>
</evidence>
<dbReference type="GO" id="GO:0003700">
    <property type="term" value="F:DNA-binding transcription factor activity"/>
    <property type="evidence" value="ECO:0007669"/>
    <property type="project" value="UniProtKB-UniRule"/>
</dbReference>
<gene>
    <name evidence="8" type="ORF">HPP92_011812</name>
</gene>
<dbReference type="EMBL" id="JADCNM010000005">
    <property type="protein sequence ID" value="KAG0483728.1"/>
    <property type="molecule type" value="Genomic_DNA"/>
</dbReference>
<dbReference type="PROSITE" id="PS51152">
    <property type="entry name" value="NFYA_HAP2_2"/>
    <property type="match status" value="1"/>
</dbReference>
<proteinExistence type="inferred from homology"/>
<dbReference type="PRINTS" id="PR00616">
    <property type="entry name" value="CCAATSUBUNTB"/>
</dbReference>
<evidence type="ECO:0000256" key="1">
    <source>
        <dbReference type="ARBA" id="ARBA00004123"/>
    </source>
</evidence>
<evidence type="ECO:0000256" key="4">
    <source>
        <dbReference type="ARBA" id="ARBA00023163"/>
    </source>
</evidence>
<comment type="subunit">
    <text evidence="6">Heterotrimer.</text>
</comment>
<dbReference type="GO" id="GO:0005634">
    <property type="term" value="C:nucleus"/>
    <property type="evidence" value="ECO:0007669"/>
    <property type="project" value="UniProtKB-SubCell"/>
</dbReference>
<dbReference type="InterPro" id="IPR001289">
    <property type="entry name" value="NFYA"/>
</dbReference>
<feature type="region of interest" description="Disordered" evidence="7">
    <location>
        <begin position="83"/>
        <end position="118"/>
    </location>
</feature>
<organism evidence="8 9">
    <name type="scientific">Vanilla planifolia</name>
    <name type="common">Vanilla</name>
    <dbReference type="NCBI Taxonomy" id="51239"/>
    <lineage>
        <taxon>Eukaryota</taxon>
        <taxon>Viridiplantae</taxon>
        <taxon>Streptophyta</taxon>
        <taxon>Embryophyta</taxon>
        <taxon>Tracheophyta</taxon>
        <taxon>Spermatophyta</taxon>
        <taxon>Magnoliopsida</taxon>
        <taxon>Liliopsida</taxon>
        <taxon>Asparagales</taxon>
        <taxon>Orchidaceae</taxon>
        <taxon>Vanilloideae</taxon>
        <taxon>Vanilleae</taxon>
        <taxon>Vanilla</taxon>
    </lineage>
</organism>
<dbReference type="AlphaFoldDB" id="A0A835V3V3"/>
<dbReference type="OrthoDB" id="1097733at2759"/>
<evidence type="ECO:0000256" key="5">
    <source>
        <dbReference type="ARBA" id="ARBA00023242"/>
    </source>
</evidence>
<keyword evidence="5 6" id="KW-0539">Nucleus</keyword>
<protein>
    <recommendedName>
        <fullName evidence="6">Nuclear transcription factor Y subunit</fullName>
    </recommendedName>
</protein>
<comment type="caution">
    <text evidence="8">The sequence shown here is derived from an EMBL/GenBank/DDBJ whole genome shotgun (WGS) entry which is preliminary data.</text>
</comment>
<keyword evidence="4 6" id="KW-0804">Transcription</keyword>
<comment type="function">
    <text evidence="6">Component of the sequence-specific heterotrimeric transcription factor (NF-Y) which specifically recognizes a 5'-CCAAT-3' box motif found in the promoters of its target genes.</text>
</comment>
<reference evidence="8 9" key="1">
    <citation type="journal article" date="2020" name="Nat. Food">
        <title>A phased Vanilla planifolia genome enables genetic improvement of flavour and production.</title>
        <authorList>
            <person name="Hasing T."/>
            <person name="Tang H."/>
            <person name="Brym M."/>
            <person name="Khazi F."/>
            <person name="Huang T."/>
            <person name="Chambers A.H."/>
        </authorList>
    </citation>
    <scope>NUCLEOTIDE SEQUENCE [LARGE SCALE GENOMIC DNA]</scope>
    <source>
        <tissue evidence="8">Leaf</tissue>
    </source>
</reference>
<evidence type="ECO:0000256" key="7">
    <source>
        <dbReference type="SAM" id="MobiDB-lite"/>
    </source>
</evidence>
<dbReference type="Proteomes" id="UP000639772">
    <property type="component" value="Unassembled WGS sequence"/>
</dbReference>
<accession>A0A835V3V3</accession>
<dbReference type="Gene3D" id="6.10.250.2430">
    <property type="match status" value="1"/>
</dbReference>
<evidence type="ECO:0000313" key="9">
    <source>
        <dbReference type="Proteomes" id="UP000639772"/>
    </source>
</evidence>
<dbReference type="Pfam" id="PF02045">
    <property type="entry name" value="CBFB_NFYA"/>
    <property type="match status" value="1"/>
</dbReference>
<keyword evidence="2 6" id="KW-0805">Transcription regulation</keyword>
<evidence type="ECO:0000256" key="6">
    <source>
        <dbReference type="RuleBase" id="RU367155"/>
    </source>
</evidence>
<dbReference type="GO" id="GO:0003677">
    <property type="term" value="F:DNA binding"/>
    <property type="evidence" value="ECO:0007669"/>
    <property type="project" value="UniProtKB-KW"/>
</dbReference>
<sequence length="307" mass="33782">MSDGTMMGDEALGFRQVCLQCSTAECSLPPTATADLPIYVNAKQYQGIVRRRKARAKAEMQNKLAKARKPYLHESRHLHAMRRPRGCGGRFLNARKDVDGQNPNAAQKPNNGRAPALVLLSPSSDDFVQSDSGSSISRSEVTSTYSQGGVDRYRVVGSPHQSLYRPMLDLIGGDRSSGDLLSVEISWKSTVFRPDSGVRRTVSDLLRALRSPALLRLPSPYADDRAFRLILWSYCMLGTSRKSFSSLGFDYISYPSESKARGRQRVGSGYRQGEFVLASKELISSSVSVTVVRVRDRLIPISSAGLS</sequence>